<proteinExistence type="predicted"/>
<feature type="transmembrane region" description="Helical" evidence="6">
    <location>
        <begin position="88"/>
        <end position="111"/>
    </location>
</feature>
<dbReference type="PANTHER" id="PTHR30250:SF21">
    <property type="entry name" value="LIPID II FLIPPASE MURJ"/>
    <property type="match status" value="1"/>
</dbReference>
<keyword evidence="2" id="KW-1003">Cell membrane</keyword>
<dbReference type="InterPro" id="IPR024923">
    <property type="entry name" value="PG_synth_SpoVB"/>
</dbReference>
<keyword evidence="3 6" id="KW-0812">Transmembrane</keyword>
<dbReference type="AlphaFoldDB" id="A0A916Z483"/>
<dbReference type="PIRSF" id="PIRSF038958">
    <property type="entry name" value="PG_synth_SpoVB"/>
    <property type="match status" value="1"/>
</dbReference>
<sequence>MVKKDSLIKGTIILAAAALVARFLGIFQRIPLDNMLTVDGGNYFNVANNIYLMLLIIATGGIPSAISKMVSERYALGRPDDAQRIYRAALWFGAVTGLVVASLLYLFAPYIATEISQHPGADISIRAIAPALLLFPVIAMMRGYFQGRQFMMAGGISQIVEQFMRVITAIGLVVLLLSWGWSDRWVAGAATFGSVLGSVGAFLVMLYYARRLRRQDAAEGPVKANAKKPGDGSSTSKLAYRSIYKELFSISVPVVIAAMTVQFIYNFDILLFSRLTDAFYSSAEAGKLASKWLGFRAQGIAGIPPILAIALSSSIIPVISSAFSVRNMNEVERQTSLVMRIVVFTGVPAALMLTIASISVTGFLFDGTGGSGLVAALTAGTIFQITMMTSNSVLFGLGKPRLPMRHTLVGLAAKVILSLVLAPLMGAYGLILSSTICFVIIAYLNLREIRKDVPIKVLGSRWFGYGVTIAVSAAAGWLVDFAGRRLLDALPDKLTYFISAGAAGVVSLGLYVALLVLLRVVTQEDVRQFPGPMRKLLSPLMRLTARSKKAGSE</sequence>
<evidence type="ECO:0000256" key="1">
    <source>
        <dbReference type="ARBA" id="ARBA00004651"/>
    </source>
</evidence>
<feature type="transmembrane region" description="Helical" evidence="6">
    <location>
        <begin position="337"/>
        <end position="365"/>
    </location>
</feature>
<feature type="transmembrane region" description="Helical" evidence="6">
    <location>
        <begin position="427"/>
        <end position="446"/>
    </location>
</feature>
<feature type="transmembrane region" description="Helical" evidence="6">
    <location>
        <begin position="123"/>
        <end position="141"/>
    </location>
</feature>
<dbReference type="EMBL" id="BMHP01000002">
    <property type="protein sequence ID" value="GGD75294.1"/>
    <property type="molecule type" value="Genomic_DNA"/>
</dbReference>
<keyword evidence="5 6" id="KW-0472">Membrane</keyword>
<dbReference type="Proteomes" id="UP000612456">
    <property type="component" value="Unassembled WGS sequence"/>
</dbReference>
<protein>
    <submittedName>
        <fullName evidence="7">Stage V sporulation protein B</fullName>
    </submittedName>
</protein>
<feature type="transmembrane region" description="Helical" evidence="6">
    <location>
        <begin position="302"/>
        <end position="325"/>
    </location>
</feature>
<dbReference type="InterPro" id="IPR050833">
    <property type="entry name" value="Poly_Biosynth_Transport"/>
</dbReference>
<name>A0A916Z483_9BACL</name>
<keyword evidence="8" id="KW-1185">Reference proteome</keyword>
<evidence type="ECO:0000256" key="3">
    <source>
        <dbReference type="ARBA" id="ARBA00022692"/>
    </source>
</evidence>
<feature type="transmembrane region" description="Helical" evidence="6">
    <location>
        <begin position="402"/>
        <end position="421"/>
    </location>
</feature>
<dbReference type="PANTHER" id="PTHR30250">
    <property type="entry name" value="PST FAMILY PREDICTED COLANIC ACID TRANSPORTER"/>
    <property type="match status" value="1"/>
</dbReference>
<feature type="transmembrane region" description="Helical" evidence="6">
    <location>
        <begin position="12"/>
        <end position="30"/>
    </location>
</feature>
<comment type="subcellular location">
    <subcellularLocation>
        <location evidence="1">Cell membrane</location>
        <topology evidence="1">Multi-pass membrane protein</topology>
    </subcellularLocation>
</comment>
<reference evidence="7" key="1">
    <citation type="journal article" date="2014" name="Int. J. Syst. Evol. Microbiol.">
        <title>Complete genome sequence of Corynebacterium casei LMG S-19264T (=DSM 44701T), isolated from a smear-ripened cheese.</title>
        <authorList>
            <consortium name="US DOE Joint Genome Institute (JGI-PGF)"/>
            <person name="Walter F."/>
            <person name="Albersmeier A."/>
            <person name="Kalinowski J."/>
            <person name="Ruckert C."/>
        </authorList>
    </citation>
    <scope>NUCLEOTIDE SEQUENCE</scope>
    <source>
        <strain evidence="7">CGMCC 1.15178</strain>
    </source>
</reference>
<feature type="transmembrane region" description="Helical" evidence="6">
    <location>
        <begin position="247"/>
        <end position="265"/>
    </location>
</feature>
<accession>A0A916Z483</accession>
<feature type="transmembrane region" description="Helical" evidence="6">
    <location>
        <begin position="162"/>
        <end position="181"/>
    </location>
</feature>
<evidence type="ECO:0000256" key="4">
    <source>
        <dbReference type="ARBA" id="ARBA00022989"/>
    </source>
</evidence>
<reference evidence="7" key="2">
    <citation type="submission" date="2020-09" db="EMBL/GenBank/DDBJ databases">
        <authorList>
            <person name="Sun Q."/>
            <person name="Zhou Y."/>
        </authorList>
    </citation>
    <scope>NUCLEOTIDE SEQUENCE</scope>
    <source>
        <strain evidence="7">CGMCC 1.15178</strain>
    </source>
</reference>
<comment type="caution">
    <text evidence="7">The sequence shown here is derived from an EMBL/GenBank/DDBJ whole genome shotgun (WGS) entry which is preliminary data.</text>
</comment>
<feature type="transmembrane region" description="Helical" evidence="6">
    <location>
        <begin position="494"/>
        <end position="518"/>
    </location>
</feature>
<evidence type="ECO:0000256" key="2">
    <source>
        <dbReference type="ARBA" id="ARBA00022475"/>
    </source>
</evidence>
<dbReference type="InterPro" id="IPR002797">
    <property type="entry name" value="Polysacc_synth"/>
</dbReference>
<feature type="transmembrane region" description="Helical" evidence="6">
    <location>
        <begin position="187"/>
        <end position="209"/>
    </location>
</feature>
<organism evidence="7 8">
    <name type="scientific">Paenibacillus nasutitermitis</name>
    <dbReference type="NCBI Taxonomy" id="1652958"/>
    <lineage>
        <taxon>Bacteria</taxon>
        <taxon>Bacillati</taxon>
        <taxon>Bacillota</taxon>
        <taxon>Bacilli</taxon>
        <taxon>Bacillales</taxon>
        <taxon>Paenibacillaceae</taxon>
        <taxon>Paenibacillus</taxon>
    </lineage>
</organism>
<feature type="transmembrane region" description="Helical" evidence="6">
    <location>
        <begin position="371"/>
        <end position="390"/>
    </location>
</feature>
<evidence type="ECO:0000256" key="5">
    <source>
        <dbReference type="ARBA" id="ARBA00023136"/>
    </source>
</evidence>
<feature type="transmembrane region" description="Helical" evidence="6">
    <location>
        <begin position="458"/>
        <end position="479"/>
    </location>
</feature>
<evidence type="ECO:0000313" key="8">
    <source>
        <dbReference type="Proteomes" id="UP000612456"/>
    </source>
</evidence>
<evidence type="ECO:0000256" key="6">
    <source>
        <dbReference type="SAM" id="Phobius"/>
    </source>
</evidence>
<dbReference type="RefSeq" id="WP_188993312.1">
    <property type="nucleotide sequence ID" value="NZ_BMHP01000002.1"/>
</dbReference>
<feature type="transmembrane region" description="Helical" evidence="6">
    <location>
        <begin position="50"/>
        <end position="67"/>
    </location>
</feature>
<evidence type="ECO:0000313" key="7">
    <source>
        <dbReference type="EMBL" id="GGD75294.1"/>
    </source>
</evidence>
<keyword evidence="4 6" id="KW-1133">Transmembrane helix</keyword>
<dbReference type="Pfam" id="PF01943">
    <property type="entry name" value="Polysacc_synt"/>
    <property type="match status" value="1"/>
</dbReference>
<gene>
    <name evidence="7" type="primary">spoVB</name>
    <name evidence="7" type="ORF">GCM10010911_36540</name>
</gene>
<dbReference type="CDD" id="cd13124">
    <property type="entry name" value="MATE_SpoVB_like"/>
    <property type="match status" value="1"/>
</dbReference>
<dbReference type="GO" id="GO:0005886">
    <property type="term" value="C:plasma membrane"/>
    <property type="evidence" value="ECO:0007669"/>
    <property type="project" value="UniProtKB-SubCell"/>
</dbReference>